<dbReference type="PANTHER" id="PTHR24220">
    <property type="entry name" value="IMPORT ATP-BINDING PROTEIN"/>
    <property type="match status" value="1"/>
</dbReference>
<proteinExistence type="inferred from homology"/>
<dbReference type="FunFam" id="3.40.50.300:FF:000056">
    <property type="entry name" value="Cell division ATP-binding protein FtsE"/>
    <property type="match status" value="1"/>
</dbReference>
<dbReference type="Pfam" id="PF00005">
    <property type="entry name" value="ABC_tran"/>
    <property type="match status" value="1"/>
</dbReference>
<dbReference type="GO" id="GO:0022857">
    <property type="term" value="F:transmembrane transporter activity"/>
    <property type="evidence" value="ECO:0007669"/>
    <property type="project" value="TreeGrafter"/>
</dbReference>
<dbReference type="PANTHER" id="PTHR24220:SF470">
    <property type="entry name" value="CELL DIVISION ATP-BINDING PROTEIN FTSE"/>
    <property type="match status" value="1"/>
</dbReference>
<dbReference type="GO" id="GO:0005524">
    <property type="term" value="F:ATP binding"/>
    <property type="evidence" value="ECO:0007669"/>
    <property type="project" value="UniProtKB-KW"/>
</dbReference>
<dbReference type="Proteomes" id="UP000235460">
    <property type="component" value="Unassembled WGS sequence"/>
</dbReference>
<comment type="function">
    <text evidence="1">Part of the ABC transporter FtsEX involved in cellular division. Important for assembly or stability of the septal ring.</text>
</comment>
<evidence type="ECO:0000259" key="7">
    <source>
        <dbReference type="PROSITE" id="PS50893"/>
    </source>
</evidence>
<organism evidence="8 9">
    <name type="scientific">Thermodesulfobacterium geofontis</name>
    <dbReference type="NCBI Taxonomy" id="1295609"/>
    <lineage>
        <taxon>Bacteria</taxon>
        <taxon>Pseudomonadati</taxon>
        <taxon>Thermodesulfobacteriota</taxon>
        <taxon>Thermodesulfobacteria</taxon>
        <taxon>Thermodesulfobacteriales</taxon>
        <taxon>Thermodesulfobacteriaceae</taxon>
        <taxon>Thermodesulfobacterium</taxon>
    </lineage>
</organism>
<dbReference type="InterPro" id="IPR003439">
    <property type="entry name" value="ABC_transporter-like_ATP-bd"/>
</dbReference>
<dbReference type="InterPro" id="IPR027417">
    <property type="entry name" value="P-loop_NTPase"/>
</dbReference>
<keyword evidence="5" id="KW-0547">Nucleotide-binding</keyword>
<dbReference type="GO" id="GO:0051301">
    <property type="term" value="P:cell division"/>
    <property type="evidence" value="ECO:0007669"/>
    <property type="project" value="UniProtKB-KW"/>
</dbReference>
<evidence type="ECO:0000256" key="3">
    <source>
        <dbReference type="ARBA" id="ARBA00020019"/>
    </source>
</evidence>
<evidence type="ECO:0000256" key="1">
    <source>
        <dbReference type="ARBA" id="ARBA00002579"/>
    </source>
</evidence>
<dbReference type="InterPro" id="IPR003593">
    <property type="entry name" value="AAA+_ATPase"/>
</dbReference>
<feature type="domain" description="ABC transporter" evidence="7">
    <location>
        <begin position="4"/>
        <end position="221"/>
    </location>
</feature>
<evidence type="ECO:0000313" key="9">
    <source>
        <dbReference type="Proteomes" id="UP000235460"/>
    </source>
</evidence>
<dbReference type="InterPro" id="IPR017871">
    <property type="entry name" value="ABC_transporter-like_CS"/>
</dbReference>
<dbReference type="CDD" id="cd03255">
    <property type="entry name" value="ABC_MJ0796_LolCDE_FtsE"/>
    <property type="match status" value="1"/>
</dbReference>
<dbReference type="PROSITE" id="PS00211">
    <property type="entry name" value="ABC_TRANSPORTER_1"/>
    <property type="match status" value="1"/>
</dbReference>
<dbReference type="GO" id="GO:0005886">
    <property type="term" value="C:plasma membrane"/>
    <property type="evidence" value="ECO:0007669"/>
    <property type="project" value="UniProtKB-ARBA"/>
</dbReference>
<comment type="caution">
    <text evidence="8">The sequence shown here is derived from an EMBL/GenBank/DDBJ whole genome shotgun (WGS) entry which is preliminary data.</text>
</comment>
<dbReference type="Gene3D" id="3.40.50.300">
    <property type="entry name" value="P-loop containing nucleotide triphosphate hydrolases"/>
    <property type="match status" value="1"/>
</dbReference>
<dbReference type="InterPro" id="IPR017911">
    <property type="entry name" value="MacB-like_ATP-bd"/>
</dbReference>
<gene>
    <name evidence="8" type="ORF">C0190_03020</name>
</gene>
<reference evidence="8 9" key="1">
    <citation type="submission" date="2018-01" db="EMBL/GenBank/DDBJ databases">
        <title>Metagenomic assembled genomes from two thermal pools in the Uzon Caldera, Kamchatka, Russia.</title>
        <authorList>
            <person name="Wilkins L."/>
            <person name="Ettinger C."/>
        </authorList>
    </citation>
    <scope>NUCLEOTIDE SEQUENCE [LARGE SCALE GENOMIC DNA]</scope>
    <source>
        <strain evidence="8">ZAV-08</strain>
    </source>
</reference>
<dbReference type="SUPFAM" id="SSF52540">
    <property type="entry name" value="P-loop containing nucleoside triphosphate hydrolases"/>
    <property type="match status" value="1"/>
</dbReference>
<evidence type="ECO:0000256" key="5">
    <source>
        <dbReference type="ARBA" id="ARBA00022741"/>
    </source>
</evidence>
<comment type="similarity">
    <text evidence="2">Belongs to the ABC transporter superfamily.</text>
</comment>
<dbReference type="PROSITE" id="PS50893">
    <property type="entry name" value="ABC_TRANSPORTER_2"/>
    <property type="match status" value="1"/>
</dbReference>
<sequence length="221" mass="25169">MALITLQNVSKIYPPFFKALININLQIYKGDFIILTGPTGAGKTTLLKLIYKEEKPTSGELFYQNIPYSKLKPKELSFLRQNLGIIFQDYKLFPELTVYENIKISLILSKKFFKDAKLLIYEYLERFNISQKAQKKVKELSGGEQQKVGIIRAIIRDPEILIADEPTGNLDPVSINEILSILKDFNKEGKTIILATHDPIILNQNLGKIVKLNKGELVEDV</sequence>
<evidence type="ECO:0000256" key="6">
    <source>
        <dbReference type="ARBA" id="ARBA00022840"/>
    </source>
</evidence>
<dbReference type="EMBL" id="PNIK01000045">
    <property type="protein sequence ID" value="PMP67570.1"/>
    <property type="molecule type" value="Genomic_DNA"/>
</dbReference>
<evidence type="ECO:0000256" key="4">
    <source>
        <dbReference type="ARBA" id="ARBA00022448"/>
    </source>
</evidence>
<keyword evidence="4" id="KW-0813">Transport</keyword>
<dbReference type="SMART" id="SM00382">
    <property type="entry name" value="AAA"/>
    <property type="match status" value="1"/>
</dbReference>
<keyword evidence="8" id="KW-0131">Cell cycle</keyword>
<protein>
    <recommendedName>
        <fullName evidence="3">Cell division ATP-binding protein FtsE</fullName>
    </recommendedName>
</protein>
<evidence type="ECO:0000313" key="8">
    <source>
        <dbReference type="EMBL" id="PMP67570.1"/>
    </source>
</evidence>
<keyword evidence="8" id="KW-0132">Cell division</keyword>
<name>A0A2N7PP12_9BACT</name>
<evidence type="ECO:0000256" key="2">
    <source>
        <dbReference type="ARBA" id="ARBA00005417"/>
    </source>
</evidence>
<dbReference type="GO" id="GO:0016887">
    <property type="term" value="F:ATP hydrolysis activity"/>
    <property type="evidence" value="ECO:0007669"/>
    <property type="project" value="InterPro"/>
</dbReference>
<dbReference type="AlphaFoldDB" id="A0A2N7PP12"/>
<accession>A0A2N7PP12</accession>
<dbReference type="InterPro" id="IPR015854">
    <property type="entry name" value="ABC_transpr_LolD-like"/>
</dbReference>
<keyword evidence="6 8" id="KW-0067">ATP-binding</keyword>